<protein>
    <submittedName>
        <fullName evidence="5 6">Uncharacterized protein</fullName>
    </submittedName>
</protein>
<name>L1IQB5_GUITC</name>
<feature type="region of interest" description="Disordered" evidence="3">
    <location>
        <begin position="1"/>
        <end position="29"/>
    </location>
</feature>
<reference evidence="6" key="3">
    <citation type="submission" date="2015-06" db="UniProtKB">
        <authorList>
            <consortium name="EnsemblProtists"/>
        </authorList>
    </citation>
    <scope>IDENTIFICATION</scope>
</reference>
<evidence type="ECO:0000313" key="6">
    <source>
        <dbReference type="EnsemblProtists" id="EKX38481"/>
    </source>
</evidence>
<dbReference type="EnsemblProtists" id="EKX38481">
    <property type="protein sequence ID" value="EKX38481"/>
    <property type="gene ID" value="GUITHDRAFT_115444"/>
</dbReference>
<keyword evidence="7" id="KW-1185">Reference proteome</keyword>
<dbReference type="PANTHER" id="PTHR33129:SF1">
    <property type="entry name" value="ATP-BINDING PROTEIN"/>
    <property type="match status" value="1"/>
</dbReference>
<keyword evidence="4" id="KW-0812">Transmembrane</keyword>
<dbReference type="RefSeq" id="XP_005825461.1">
    <property type="nucleotide sequence ID" value="XM_005825404.1"/>
</dbReference>
<reference evidence="5 7" key="1">
    <citation type="journal article" date="2012" name="Nature">
        <title>Algal genomes reveal evolutionary mosaicism and the fate of nucleomorphs.</title>
        <authorList>
            <consortium name="DOE Joint Genome Institute"/>
            <person name="Curtis B.A."/>
            <person name="Tanifuji G."/>
            <person name="Burki F."/>
            <person name="Gruber A."/>
            <person name="Irimia M."/>
            <person name="Maruyama S."/>
            <person name="Arias M.C."/>
            <person name="Ball S.G."/>
            <person name="Gile G.H."/>
            <person name="Hirakawa Y."/>
            <person name="Hopkins J.F."/>
            <person name="Kuo A."/>
            <person name="Rensing S.A."/>
            <person name="Schmutz J."/>
            <person name="Symeonidi A."/>
            <person name="Elias M."/>
            <person name="Eveleigh R.J."/>
            <person name="Herman E.K."/>
            <person name="Klute M.J."/>
            <person name="Nakayama T."/>
            <person name="Obornik M."/>
            <person name="Reyes-Prieto A."/>
            <person name="Armbrust E.V."/>
            <person name="Aves S.J."/>
            <person name="Beiko R.G."/>
            <person name="Coutinho P."/>
            <person name="Dacks J.B."/>
            <person name="Durnford D.G."/>
            <person name="Fast N.M."/>
            <person name="Green B.R."/>
            <person name="Grisdale C.J."/>
            <person name="Hempel F."/>
            <person name="Henrissat B."/>
            <person name="Hoppner M.P."/>
            <person name="Ishida K."/>
            <person name="Kim E."/>
            <person name="Koreny L."/>
            <person name="Kroth P.G."/>
            <person name="Liu Y."/>
            <person name="Malik S.B."/>
            <person name="Maier U.G."/>
            <person name="McRose D."/>
            <person name="Mock T."/>
            <person name="Neilson J.A."/>
            <person name="Onodera N.T."/>
            <person name="Poole A.M."/>
            <person name="Pritham E.J."/>
            <person name="Richards T.A."/>
            <person name="Rocap G."/>
            <person name="Roy S.W."/>
            <person name="Sarai C."/>
            <person name="Schaack S."/>
            <person name="Shirato S."/>
            <person name="Slamovits C.H."/>
            <person name="Spencer D.F."/>
            <person name="Suzuki S."/>
            <person name="Worden A.Z."/>
            <person name="Zauner S."/>
            <person name="Barry K."/>
            <person name="Bell C."/>
            <person name="Bharti A.K."/>
            <person name="Crow J.A."/>
            <person name="Grimwood J."/>
            <person name="Kramer R."/>
            <person name="Lindquist E."/>
            <person name="Lucas S."/>
            <person name="Salamov A."/>
            <person name="McFadden G.I."/>
            <person name="Lane C.E."/>
            <person name="Keeling P.J."/>
            <person name="Gray M.W."/>
            <person name="Grigoriev I.V."/>
            <person name="Archibald J.M."/>
        </authorList>
    </citation>
    <scope>NUCLEOTIDE SEQUENCE</scope>
    <source>
        <strain evidence="5 7">CCMP2712</strain>
    </source>
</reference>
<feature type="compositionally biased region" description="Basic and acidic residues" evidence="3">
    <location>
        <begin position="1"/>
        <end position="27"/>
    </location>
</feature>
<feature type="transmembrane region" description="Helical" evidence="4">
    <location>
        <begin position="36"/>
        <end position="55"/>
    </location>
</feature>
<dbReference type="OMA" id="MGHIEDR"/>
<proteinExistence type="predicted"/>
<evidence type="ECO:0000256" key="4">
    <source>
        <dbReference type="SAM" id="Phobius"/>
    </source>
</evidence>
<evidence type="ECO:0000256" key="3">
    <source>
        <dbReference type="SAM" id="MobiDB-lite"/>
    </source>
</evidence>
<dbReference type="AlphaFoldDB" id="L1IQB5"/>
<keyword evidence="2" id="KW-0175">Coiled coil</keyword>
<keyword evidence="4" id="KW-1133">Transmembrane helix</keyword>
<reference evidence="7" key="2">
    <citation type="submission" date="2012-11" db="EMBL/GenBank/DDBJ databases">
        <authorList>
            <person name="Kuo A."/>
            <person name="Curtis B.A."/>
            <person name="Tanifuji G."/>
            <person name="Burki F."/>
            <person name="Gruber A."/>
            <person name="Irimia M."/>
            <person name="Maruyama S."/>
            <person name="Arias M.C."/>
            <person name="Ball S.G."/>
            <person name="Gile G.H."/>
            <person name="Hirakawa Y."/>
            <person name="Hopkins J.F."/>
            <person name="Rensing S.A."/>
            <person name="Schmutz J."/>
            <person name="Symeonidi A."/>
            <person name="Elias M."/>
            <person name="Eveleigh R.J."/>
            <person name="Herman E.K."/>
            <person name="Klute M.J."/>
            <person name="Nakayama T."/>
            <person name="Obornik M."/>
            <person name="Reyes-Prieto A."/>
            <person name="Armbrust E.V."/>
            <person name="Aves S.J."/>
            <person name="Beiko R.G."/>
            <person name="Coutinho P."/>
            <person name="Dacks J.B."/>
            <person name="Durnford D.G."/>
            <person name="Fast N.M."/>
            <person name="Green B.R."/>
            <person name="Grisdale C."/>
            <person name="Hempe F."/>
            <person name="Henrissat B."/>
            <person name="Hoppner M.P."/>
            <person name="Ishida K.-I."/>
            <person name="Kim E."/>
            <person name="Koreny L."/>
            <person name="Kroth P.G."/>
            <person name="Liu Y."/>
            <person name="Malik S.-B."/>
            <person name="Maier U.G."/>
            <person name="McRose D."/>
            <person name="Mock T."/>
            <person name="Neilson J.A."/>
            <person name="Onodera N.T."/>
            <person name="Poole A.M."/>
            <person name="Pritham E.J."/>
            <person name="Richards T.A."/>
            <person name="Rocap G."/>
            <person name="Roy S.W."/>
            <person name="Sarai C."/>
            <person name="Schaack S."/>
            <person name="Shirato S."/>
            <person name="Slamovits C.H."/>
            <person name="Spencer D.F."/>
            <person name="Suzuki S."/>
            <person name="Worden A.Z."/>
            <person name="Zauner S."/>
            <person name="Barry K."/>
            <person name="Bell C."/>
            <person name="Bharti A.K."/>
            <person name="Crow J.A."/>
            <person name="Grimwood J."/>
            <person name="Kramer R."/>
            <person name="Lindquist E."/>
            <person name="Lucas S."/>
            <person name="Salamov A."/>
            <person name="McFadden G.I."/>
            <person name="Lane C.E."/>
            <person name="Keeling P.J."/>
            <person name="Gray M.W."/>
            <person name="Grigoriev I.V."/>
            <person name="Archibald J.M."/>
        </authorList>
    </citation>
    <scope>NUCLEOTIDE SEQUENCE</scope>
    <source>
        <strain evidence="7">CCMP2712</strain>
    </source>
</reference>
<organism evidence="5">
    <name type="scientific">Guillardia theta (strain CCMP2712)</name>
    <name type="common">Cryptophyte</name>
    <dbReference type="NCBI Taxonomy" id="905079"/>
    <lineage>
        <taxon>Eukaryota</taxon>
        <taxon>Cryptophyceae</taxon>
        <taxon>Pyrenomonadales</taxon>
        <taxon>Geminigeraceae</taxon>
        <taxon>Guillardia</taxon>
    </lineage>
</organism>
<comment type="subcellular location">
    <subcellularLocation>
        <location evidence="1">Plastid</location>
        <location evidence="1">Chloroplast</location>
    </subcellularLocation>
</comment>
<dbReference type="HOGENOM" id="CLU_016639_1_1_1"/>
<evidence type="ECO:0000313" key="5">
    <source>
        <dbReference type="EMBL" id="EKX38481.1"/>
    </source>
</evidence>
<dbReference type="KEGG" id="gtt:GUITHDRAFT_115444"/>
<accession>L1IQB5</accession>
<feature type="coiled-coil region" evidence="2">
    <location>
        <begin position="127"/>
        <end position="191"/>
    </location>
</feature>
<evidence type="ECO:0000313" key="7">
    <source>
        <dbReference type="Proteomes" id="UP000011087"/>
    </source>
</evidence>
<dbReference type="eggNOG" id="ENOG502SI4E">
    <property type="taxonomic scope" value="Eukaryota"/>
</dbReference>
<evidence type="ECO:0000256" key="1">
    <source>
        <dbReference type="ARBA" id="ARBA00004229"/>
    </source>
</evidence>
<gene>
    <name evidence="5" type="ORF">GUITHDRAFT_115444</name>
</gene>
<dbReference type="Proteomes" id="UP000011087">
    <property type="component" value="Unassembled WGS sequence"/>
</dbReference>
<dbReference type="GO" id="GO:0009507">
    <property type="term" value="C:chloroplast"/>
    <property type="evidence" value="ECO:0007669"/>
    <property type="project" value="UniProtKB-SubCell"/>
</dbReference>
<dbReference type="PaxDb" id="55529-EKX38481"/>
<keyword evidence="4" id="KW-0472">Membrane</keyword>
<sequence>MAEQVGKADKEPLAEVKMRSPQREARGRGARAMGRAVGLIGLSSIIISSAVGASFPCPGRCADYNLRMALGGSCLRIRGGDAREGGRGNISSGVKERNKGASKRRRVCYSGMNVSRKSAETEVEGEIELVEADIKGVEAKMKLVEKNIQDVLHEIRYEQDPTMKTALVRRLEQLGEDKKQLGEEKKQLGEKELILLRQSTGPHVPPIAWNESDARLDRMGFCNDDKYFRLDASYLQRDGELLLYCREAFKSQLCFLREKVVEQRAFGWIKGPPGTGKTTTTLAFCLSLDMREWSVTLIRLHISNDVDCIRIVGGRRRWCRIPKRSSWEGINRMLEEWQDYKKGLVVLDGFLRHESHHVDFLDACRKWLLADRENRRVVVATSMSSRGKSRLEDDNRVNLQQHTVVSWTEREYLEAVEWDVFYQRVACMLEEDESAASMGLKTWKRNRSRREKIKLKYYLAGGSCRYMFETPASLVKERLDEALSFCSNLEVVFSGIVGDSSPQAVNHLIACFKYNGELNWMPVSKYVATKLAEAAELDTLKRLFSRYGASNPTTRGHLFELFFFKKIKCGLSLRYRGSQELTQWEGCPVITFDAKGGMQTLPAERTCLKPVNPLQGGYDAIIVEPRGKLVEFVQVTEADVHSFKLAFFAEALTGLGIPAAGWKVRVVFMVPRDRLESFRIGKIKGCGALEKYGWKGGQEGRQAEVAGMDIA</sequence>
<dbReference type="InterPro" id="IPR027417">
    <property type="entry name" value="P-loop_NTPase"/>
</dbReference>
<dbReference type="GeneID" id="17295168"/>
<dbReference type="SUPFAM" id="SSF52540">
    <property type="entry name" value="P-loop containing nucleoside triphosphate hydrolases"/>
    <property type="match status" value="1"/>
</dbReference>
<dbReference type="InterPro" id="IPR052980">
    <property type="entry name" value="Crinkler_effector"/>
</dbReference>
<dbReference type="EMBL" id="JH993048">
    <property type="protein sequence ID" value="EKX38481.1"/>
    <property type="molecule type" value="Genomic_DNA"/>
</dbReference>
<dbReference type="PANTHER" id="PTHR33129">
    <property type="entry name" value="PROTEIN KINASE DOMAIN-CONTAINING PROTEIN-RELATED"/>
    <property type="match status" value="1"/>
</dbReference>
<evidence type="ECO:0000256" key="2">
    <source>
        <dbReference type="SAM" id="Coils"/>
    </source>
</evidence>